<gene>
    <name evidence="3" type="ORF">BU23DRAFT_566886</name>
</gene>
<dbReference type="EMBL" id="ML976671">
    <property type="protein sequence ID" value="KAF1975325.1"/>
    <property type="molecule type" value="Genomic_DNA"/>
</dbReference>
<feature type="compositionally biased region" description="Polar residues" evidence="1">
    <location>
        <begin position="177"/>
        <end position="206"/>
    </location>
</feature>
<feature type="compositionally biased region" description="Pro residues" evidence="1">
    <location>
        <begin position="235"/>
        <end position="252"/>
    </location>
</feature>
<keyword evidence="4" id="KW-1185">Reference proteome</keyword>
<dbReference type="AlphaFoldDB" id="A0A6A5VE11"/>
<feature type="compositionally biased region" description="Low complexity" evidence="1">
    <location>
        <begin position="222"/>
        <end position="234"/>
    </location>
</feature>
<keyword evidence="2" id="KW-0812">Transmembrane</keyword>
<evidence type="ECO:0000256" key="2">
    <source>
        <dbReference type="SAM" id="Phobius"/>
    </source>
</evidence>
<name>A0A6A5VE11_9PLEO</name>
<feature type="compositionally biased region" description="Low complexity" evidence="1">
    <location>
        <begin position="253"/>
        <end position="274"/>
    </location>
</feature>
<feature type="region of interest" description="Disordered" evidence="1">
    <location>
        <begin position="174"/>
        <end position="206"/>
    </location>
</feature>
<sequence length="398" mass="41276">METAVVSVGSIMTVVHSTLITSIVTVRDDPLREVDGWVGVTPLSFSPLSALDLIVKTTWITVSDTPLVKGNQPGAPNPFSVAATTGSSIVVSLETPQQPDRTSSIPALTQSEIPTVASQLGADHPFFTGNPCPPKTDPISKRAPRQQQRSSYAECQQTIAPGGICCMPFQAAPSNPPSTEATSTPGVTVTFLPSSEATSDAGTTVWGDNSFSTVTTDMFSMSTPLSSSSTNLPISPSPPSSPVPSSSAPPPSASVSSSASNPSSSPSLHSTTNPVPANQPTDLTTPHTPMNILPIIIPCALVALGILACAIWCIPLRGNGKRPIAPSPMAPKIMEGKKVFKAGNFATAEALRIGAEEMEKKEGGGKKWAKGGYRKYRDSRVPGSGLLGGKTCMRGEGK</sequence>
<accession>A0A6A5VE11</accession>
<keyword evidence="2" id="KW-1133">Transmembrane helix</keyword>
<feature type="region of interest" description="Disordered" evidence="1">
    <location>
        <begin position="130"/>
        <end position="152"/>
    </location>
</feature>
<dbReference type="Proteomes" id="UP000800036">
    <property type="component" value="Unassembled WGS sequence"/>
</dbReference>
<protein>
    <submittedName>
        <fullName evidence="3">Uncharacterized protein</fullName>
    </submittedName>
</protein>
<feature type="region of interest" description="Disordered" evidence="1">
    <location>
        <begin position="222"/>
        <end position="283"/>
    </location>
</feature>
<keyword evidence="2" id="KW-0472">Membrane</keyword>
<proteinExistence type="predicted"/>
<evidence type="ECO:0000313" key="3">
    <source>
        <dbReference type="EMBL" id="KAF1975325.1"/>
    </source>
</evidence>
<organism evidence="3 4">
    <name type="scientific">Bimuria novae-zelandiae CBS 107.79</name>
    <dbReference type="NCBI Taxonomy" id="1447943"/>
    <lineage>
        <taxon>Eukaryota</taxon>
        <taxon>Fungi</taxon>
        <taxon>Dikarya</taxon>
        <taxon>Ascomycota</taxon>
        <taxon>Pezizomycotina</taxon>
        <taxon>Dothideomycetes</taxon>
        <taxon>Pleosporomycetidae</taxon>
        <taxon>Pleosporales</taxon>
        <taxon>Massarineae</taxon>
        <taxon>Didymosphaeriaceae</taxon>
        <taxon>Bimuria</taxon>
    </lineage>
</organism>
<evidence type="ECO:0000256" key="1">
    <source>
        <dbReference type="SAM" id="MobiDB-lite"/>
    </source>
</evidence>
<reference evidence="3" key="1">
    <citation type="journal article" date="2020" name="Stud. Mycol.">
        <title>101 Dothideomycetes genomes: a test case for predicting lifestyles and emergence of pathogens.</title>
        <authorList>
            <person name="Haridas S."/>
            <person name="Albert R."/>
            <person name="Binder M."/>
            <person name="Bloem J."/>
            <person name="Labutti K."/>
            <person name="Salamov A."/>
            <person name="Andreopoulos B."/>
            <person name="Baker S."/>
            <person name="Barry K."/>
            <person name="Bills G."/>
            <person name="Bluhm B."/>
            <person name="Cannon C."/>
            <person name="Castanera R."/>
            <person name="Culley D."/>
            <person name="Daum C."/>
            <person name="Ezra D."/>
            <person name="Gonzalez J."/>
            <person name="Henrissat B."/>
            <person name="Kuo A."/>
            <person name="Liang C."/>
            <person name="Lipzen A."/>
            <person name="Lutzoni F."/>
            <person name="Magnuson J."/>
            <person name="Mondo S."/>
            <person name="Nolan M."/>
            <person name="Ohm R."/>
            <person name="Pangilinan J."/>
            <person name="Park H.-J."/>
            <person name="Ramirez L."/>
            <person name="Alfaro M."/>
            <person name="Sun H."/>
            <person name="Tritt A."/>
            <person name="Yoshinaga Y."/>
            <person name="Zwiers L.-H."/>
            <person name="Turgeon B."/>
            <person name="Goodwin S."/>
            <person name="Spatafora J."/>
            <person name="Crous P."/>
            <person name="Grigoriev I."/>
        </authorList>
    </citation>
    <scope>NUCLEOTIDE SEQUENCE</scope>
    <source>
        <strain evidence="3">CBS 107.79</strain>
    </source>
</reference>
<dbReference type="OrthoDB" id="10529456at2759"/>
<feature type="transmembrane region" description="Helical" evidence="2">
    <location>
        <begin position="292"/>
        <end position="314"/>
    </location>
</feature>
<evidence type="ECO:0000313" key="4">
    <source>
        <dbReference type="Proteomes" id="UP000800036"/>
    </source>
</evidence>